<dbReference type="GO" id="GO:0010340">
    <property type="term" value="F:carboxyl-O-methyltransferase activity"/>
    <property type="evidence" value="ECO:0007669"/>
    <property type="project" value="UniProtKB-UniRule"/>
</dbReference>
<dbReference type="Gene3D" id="3.40.50.150">
    <property type="entry name" value="Vaccinia Virus protein VP39"/>
    <property type="match status" value="1"/>
</dbReference>
<name>A0A2P7TZC4_9NEIS</name>
<dbReference type="EMBL" id="PXYY01000053">
    <property type="protein sequence ID" value="PSJ80041.1"/>
    <property type="molecule type" value="Genomic_DNA"/>
</dbReference>
<accession>A0A2P7TZC4</accession>
<comment type="catalytic activity">
    <reaction evidence="5">
        <text>malonyl-[ACP] + S-adenosyl-L-methionine = malonyl-[ACP] methyl ester + S-adenosyl-L-homocysteine</text>
        <dbReference type="Rhea" id="RHEA:17105"/>
        <dbReference type="Rhea" id="RHEA-COMP:9623"/>
        <dbReference type="Rhea" id="RHEA-COMP:9954"/>
        <dbReference type="ChEBI" id="CHEBI:57856"/>
        <dbReference type="ChEBI" id="CHEBI:59789"/>
        <dbReference type="ChEBI" id="CHEBI:78449"/>
        <dbReference type="ChEBI" id="CHEBI:78845"/>
        <dbReference type="EC" id="2.1.1.197"/>
    </reaction>
</comment>
<dbReference type="UniPathway" id="UPA00078"/>
<keyword evidence="4 5" id="KW-0093">Biotin biosynthesis</keyword>
<dbReference type="Proteomes" id="UP000241868">
    <property type="component" value="Unassembled WGS sequence"/>
</dbReference>
<dbReference type="AlphaFoldDB" id="A0A2P7TZC4"/>
<dbReference type="RefSeq" id="WP_106742037.1">
    <property type="nucleotide sequence ID" value="NZ_PXYY01000053.1"/>
</dbReference>
<protein>
    <recommendedName>
        <fullName evidence="5">Malonyl-[acyl-carrier protein] O-methyltransferase</fullName>
        <shortName evidence="5">Malonyl-ACP O-methyltransferase</shortName>
        <ecNumber evidence="5">2.1.1.197</ecNumber>
    </recommendedName>
    <alternativeName>
        <fullName evidence="5">Biotin synthesis protein BioC</fullName>
    </alternativeName>
</protein>
<dbReference type="GO" id="GO:0009102">
    <property type="term" value="P:biotin biosynthetic process"/>
    <property type="evidence" value="ECO:0007669"/>
    <property type="project" value="UniProtKB-UniRule"/>
</dbReference>
<evidence type="ECO:0000313" key="6">
    <source>
        <dbReference type="EMBL" id="PSJ80041.1"/>
    </source>
</evidence>
<dbReference type="InterPro" id="IPR011814">
    <property type="entry name" value="BioC"/>
</dbReference>
<dbReference type="Pfam" id="PF13489">
    <property type="entry name" value="Methyltransf_23"/>
    <property type="match status" value="1"/>
</dbReference>
<reference evidence="6 7" key="1">
    <citation type="submission" date="2018-03" db="EMBL/GenBank/DDBJ databases">
        <title>Neisseria weixii sp. nov., isolated from the intestinal contents of Tibetan Plateau pika (Ochotona curzoniae) in Yushu, Qinghai Province, China.</title>
        <authorList>
            <person name="Gui Z."/>
        </authorList>
    </citation>
    <scope>NUCLEOTIDE SEQUENCE [LARGE SCALE GENOMIC DNA]</scope>
    <source>
        <strain evidence="6 7">ATCC 51483</strain>
    </source>
</reference>
<dbReference type="InterPro" id="IPR029063">
    <property type="entry name" value="SAM-dependent_MTases_sf"/>
</dbReference>
<comment type="similarity">
    <text evidence="5">Belongs to the methyltransferase superfamily.</text>
</comment>
<dbReference type="OrthoDB" id="9760689at2"/>
<dbReference type="GO" id="GO:0102130">
    <property type="term" value="F:malonyl-CoA methyltransferase activity"/>
    <property type="evidence" value="ECO:0007669"/>
    <property type="project" value="UniProtKB-EC"/>
</dbReference>
<evidence type="ECO:0000256" key="4">
    <source>
        <dbReference type="ARBA" id="ARBA00022756"/>
    </source>
</evidence>
<evidence type="ECO:0000256" key="5">
    <source>
        <dbReference type="HAMAP-Rule" id="MF_00835"/>
    </source>
</evidence>
<dbReference type="SUPFAM" id="SSF53335">
    <property type="entry name" value="S-adenosyl-L-methionine-dependent methyltransferases"/>
    <property type="match status" value="1"/>
</dbReference>
<keyword evidence="2 5" id="KW-0808">Transferase</keyword>
<keyword evidence="7" id="KW-1185">Reference proteome</keyword>
<dbReference type="HAMAP" id="MF_00835">
    <property type="entry name" value="BioC"/>
    <property type="match status" value="1"/>
</dbReference>
<gene>
    <name evidence="5 6" type="primary">bioC</name>
    <name evidence="6" type="ORF">C7N83_08590</name>
</gene>
<dbReference type="EC" id="2.1.1.197" evidence="5"/>
<evidence type="ECO:0000313" key="7">
    <source>
        <dbReference type="Proteomes" id="UP000241868"/>
    </source>
</evidence>
<dbReference type="CDD" id="cd02440">
    <property type="entry name" value="AdoMet_MTases"/>
    <property type="match status" value="1"/>
</dbReference>
<dbReference type="PANTHER" id="PTHR43861">
    <property type="entry name" value="TRANS-ACONITATE 2-METHYLTRANSFERASE-RELATED"/>
    <property type="match status" value="1"/>
</dbReference>
<sequence>MMPDKQRIAARFAAAVPHYNHHAGAQRMIHNELDRLLACHAPKHVAKILEIGCGTGLFSRMLAQRFPQAKLVLNDLNAACVPDWQHDRPSETEYRFGDAEQIDLGSGYNIIASASALQWLENPTAFVKRAAQMLVSDGLLVFNTFTPDNLHPIRTLTGSGLHYPTQAEWTDWLNRDYDIISLEQRTITLVFDSPRDVLRHLQYTGVTATNADFVWTKQRLQAFEAQYRDHHVLPDSRVGLDYTPLYVAARKKPTTCRLPFKAA</sequence>
<evidence type="ECO:0000256" key="1">
    <source>
        <dbReference type="ARBA" id="ARBA00022603"/>
    </source>
</evidence>
<dbReference type="NCBIfam" id="TIGR02072">
    <property type="entry name" value="BioC"/>
    <property type="match status" value="1"/>
</dbReference>
<comment type="caution">
    <text evidence="6">The sequence shown here is derived from an EMBL/GenBank/DDBJ whole genome shotgun (WGS) entry which is preliminary data.</text>
</comment>
<keyword evidence="3 5" id="KW-0949">S-adenosyl-L-methionine</keyword>
<comment type="pathway">
    <text evidence="5">Cofactor biosynthesis; biotin biosynthesis.</text>
</comment>
<organism evidence="6 7">
    <name type="scientific">Neisseria iguanae</name>
    <dbReference type="NCBI Taxonomy" id="90242"/>
    <lineage>
        <taxon>Bacteria</taxon>
        <taxon>Pseudomonadati</taxon>
        <taxon>Pseudomonadota</taxon>
        <taxon>Betaproteobacteria</taxon>
        <taxon>Neisseriales</taxon>
        <taxon>Neisseriaceae</taxon>
        <taxon>Neisseria</taxon>
    </lineage>
</organism>
<keyword evidence="1 5" id="KW-0489">Methyltransferase</keyword>
<comment type="function">
    <text evidence="5">Converts the free carboxyl group of a malonyl-thioester to its methyl ester by transfer of a methyl group from S-adenosyl-L-methionine (SAM). It allows to synthesize pimeloyl-ACP via the fatty acid synthetic pathway.</text>
</comment>
<evidence type="ECO:0000256" key="2">
    <source>
        <dbReference type="ARBA" id="ARBA00022679"/>
    </source>
</evidence>
<dbReference type="GO" id="GO:0032259">
    <property type="term" value="P:methylation"/>
    <property type="evidence" value="ECO:0007669"/>
    <property type="project" value="UniProtKB-KW"/>
</dbReference>
<evidence type="ECO:0000256" key="3">
    <source>
        <dbReference type="ARBA" id="ARBA00022691"/>
    </source>
</evidence>
<proteinExistence type="inferred from homology"/>